<dbReference type="InterPro" id="IPR018062">
    <property type="entry name" value="HTH_AraC-typ_CS"/>
</dbReference>
<dbReference type="InterPro" id="IPR018060">
    <property type="entry name" value="HTH_AraC"/>
</dbReference>
<evidence type="ECO:0000259" key="4">
    <source>
        <dbReference type="PROSITE" id="PS01124"/>
    </source>
</evidence>
<evidence type="ECO:0000313" key="6">
    <source>
        <dbReference type="Proteomes" id="UP000614741"/>
    </source>
</evidence>
<dbReference type="PROSITE" id="PS00041">
    <property type="entry name" value="HTH_ARAC_FAMILY_1"/>
    <property type="match status" value="1"/>
</dbReference>
<evidence type="ECO:0000256" key="2">
    <source>
        <dbReference type="ARBA" id="ARBA00023125"/>
    </source>
</evidence>
<keyword evidence="2" id="KW-0238">DNA-binding</keyword>
<evidence type="ECO:0000313" key="5">
    <source>
        <dbReference type="EMBL" id="GIG41709.1"/>
    </source>
</evidence>
<gene>
    <name evidence="5" type="ORF">Cph01nite_34710</name>
</gene>
<dbReference type="InterPro" id="IPR050204">
    <property type="entry name" value="AraC_XylS_family_regulators"/>
</dbReference>
<dbReference type="SMART" id="SM00342">
    <property type="entry name" value="HTH_ARAC"/>
    <property type="match status" value="1"/>
</dbReference>
<protein>
    <recommendedName>
        <fullName evidence="4">HTH araC/xylS-type domain-containing protein</fullName>
    </recommendedName>
</protein>
<comment type="caution">
    <text evidence="5">The sequence shown here is derived from an EMBL/GenBank/DDBJ whole genome shotgun (WGS) entry which is preliminary data.</text>
</comment>
<organism evidence="5 6">
    <name type="scientific">Cellulomonas phragmiteti</name>
    <dbReference type="NCBI Taxonomy" id="478780"/>
    <lineage>
        <taxon>Bacteria</taxon>
        <taxon>Bacillati</taxon>
        <taxon>Actinomycetota</taxon>
        <taxon>Actinomycetes</taxon>
        <taxon>Micrococcales</taxon>
        <taxon>Cellulomonadaceae</taxon>
        <taxon>Cellulomonas</taxon>
    </lineage>
</organism>
<name>A0ABQ4DQV2_9CELL</name>
<dbReference type="Pfam" id="PF12833">
    <property type="entry name" value="HTH_18"/>
    <property type="match status" value="1"/>
</dbReference>
<dbReference type="RefSeq" id="WP_203676074.1">
    <property type="nucleotide sequence ID" value="NZ_BONP01000034.1"/>
</dbReference>
<dbReference type="InterPro" id="IPR009057">
    <property type="entry name" value="Homeodomain-like_sf"/>
</dbReference>
<dbReference type="InterPro" id="IPR046532">
    <property type="entry name" value="DUF6597"/>
</dbReference>
<proteinExistence type="predicted"/>
<dbReference type="PROSITE" id="PS01124">
    <property type="entry name" value="HTH_ARAC_FAMILY_2"/>
    <property type="match status" value="1"/>
</dbReference>
<dbReference type="Pfam" id="PF20240">
    <property type="entry name" value="DUF6597"/>
    <property type="match status" value="1"/>
</dbReference>
<reference evidence="5 6" key="1">
    <citation type="submission" date="2021-01" db="EMBL/GenBank/DDBJ databases">
        <title>Whole genome shotgun sequence of Cellulomonas phragmiteti NBRC 110785.</title>
        <authorList>
            <person name="Komaki H."/>
            <person name="Tamura T."/>
        </authorList>
    </citation>
    <scope>NUCLEOTIDE SEQUENCE [LARGE SCALE GENOMIC DNA]</scope>
    <source>
        <strain evidence="5 6">NBRC 110785</strain>
    </source>
</reference>
<dbReference type="EMBL" id="BONP01000034">
    <property type="protein sequence ID" value="GIG41709.1"/>
    <property type="molecule type" value="Genomic_DNA"/>
</dbReference>
<dbReference type="SUPFAM" id="SSF46689">
    <property type="entry name" value="Homeodomain-like"/>
    <property type="match status" value="1"/>
</dbReference>
<evidence type="ECO:0000256" key="1">
    <source>
        <dbReference type="ARBA" id="ARBA00023015"/>
    </source>
</evidence>
<keyword evidence="1" id="KW-0805">Transcription regulation</keyword>
<sequence length="274" mass="30551">MKPVTRLDAVERAHLVDPADRTWRIDRHDVPPDLADLARRFWVPVWDVPAGVESRQQVLQYPVALLVVARDYARFYGVVSGLSTTTLTGRGWAVGVMLQPAAGALLTRDPMHRWTDRAEDLGTVLGAPGEQLVGRVRAAMDADGGGPQAQREATDAYADLLRTFLPVDDEGLLVNRVVAEVEDDPGLLRVDQLCERFGMAERALQRLLRRRTGLSPKWLIQRRRLHEAAERLRAGQVSVAQVAAQLGYADQPHLTRDFRRVTGLTPGQFAARFR</sequence>
<dbReference type="Gene3D" id="1.10.10.60">
    <property type="entry name" value="Homeodomain-like"/>
    <property type="match status" value="1"/>
</dbReference>
<keyword evidence="6" id="KW-1185">Reference proteome</keyword>
<dbReference type="PANTHER" id="PTHR46796">
    <property type="entry name" value="HTH-TYPE TRANSCRIPTIONAL ACTIVATOR RHAS-RELATED"/>
    <property type="match status" value="1"/>
</dbReference>
<keyword evidence="3" id="KW-0804">Transcription</keyword>
<feature type="domain" description="HTH araC/xylS-type" evidence="4">
    <location>
        <begin position="175"/>
        <end position="272"/>
    </location>
</feature>
<evidence type="ECO:0000256" key="3">
    <source>
        <dbReference type="ARBA" id="ARBA00023163"/>
    </source>
</evidence>
<accession>A0ABQ4DQV2</accession>
<dbReference type="Proteomes" id="UP000614741">
    <property type="component" value="Unassembled WGS sequence"/>
</dbReference>